<name>A0A2P2JBX8_RHIMU</name>
<protein>
    <submittedName>
        <fullName evidence="1">Rnf5</fullName>
    </submittedName>
</protein>
<proteinExistence type="predicted"/>
<dbReference type="EMBL" id="GGEC01010497">
    <property type="protein sequence ID" value="MBW90980.1"/>
    <property type="molecule type" value="Transcribed_RNA"/>
</dbReference>
<reference evidence="1" key="1">
    <citation type="submission" date="2018-02" db="EMBL/GenBank/DDBJ databases">
        <title>Rhizophora mucronata_Transcriptome.</title>
        <authorList>
            <person name="Meera S.P."/>
            <person name="Sreeshan A."/>
            <person name="Augustine A."/>
        </authorList>
    </citation>
    <scope>NUCLEOTIDE SEQUENCE</scope>
    <source>
        <tissue evidence="1">Leaf</tissue>
    </source>
</reference>
<accession>A0A2P2JBX8</accession>
<organism evidence="1">
    <name type="scientific">Rhizophora mucronata</name>
    <name type="common">Asiatic mangrove</name>
    <dbReference type="NCBI Taxonomy" id="61149"/>
    <lineage>
        <taxon>Eukaryota</taxon>
        <taxon>Viridiplantae</taxon>
        <taxon>Streptophyta</taxon>
        <taxon>Embryophyta</taxon>
        <taxon>Tracheophyta</taxon>
        <taxon>Spermatophyta</taxon>
        <taxon>Magnoliopsida</taxon>
        <taxon>eudicotyledons</taxon>
        <taxon>Gunneridae</taxon>
        <taxon>Pentapetalae</taxon>
        <taxon>rosids</taxon>
        <taxon>fabids</taxon>
        <taxon>Malpighiales</taxon>
        <taxon>Rhizophoraceae</taxon>
        <taxon>Rhizophora</taxon>
    </lineage>
</organism>
<dbReference type="AlphaFoldDB" id="A0A2P2JBX8"/>
<sequence>MPQLPFQQNSMPVISKVKVNEACEQVLPQGWLCHSVLNPLCHREAQLDFAQHAFL</sequence>
<evidence type="ECO:0000313" key="1">
    <source>
        <dbReference type="EMBL" id="MBW90980.1"/>
    </source>
</evidence>